<feature type="coiled-coil region" evidence="1">
    <location>
        <begin position="134"/>
        <end position="161"/>
    </location>
</feature>
<keyword evidence="3" id="KW-1185">Reference proteome</keyword>
<accession>A0A4Z1PE08</accession>
<keyword evidence="1" id="KW-0175">Coiled coil</keyword>
<dbReference type="Proteomes" id="UP000298493">
    <property type="component" value="Unassembled WGS sequence"/>
</dbReference>
<organism evidence="2 3">
    <name type="scientific">Venturia nashicola</name>
    <dbReference type="NCBI Taxonomy" id="86259"/>
    <lineage>
        <taxon>Eukaryota</taxon>
        <taxon>Fungi</taxon>
        <taxon>Dikarya</taxon>
        <taxon>Ascomycota</taxon>
        <taxon>Pezizomycotina</taxon>
        <taxon>Dothideomycetes</taxon>
        <taxon>Pleosporomycetidae</taxon>
        <taxon>Venturiales</taxon>
        <taxon>Venturiaceae</taxon>
        <taxon>Venturia</taxon>
    </lineage>
</organism>
<gene>
    <name evidence="2" type="ORF">E6O75_ATG07566</name>
</gene>
<name>A0A4Z1PE08_9PEZI</name>
<comment type="caution">
    <text evidence="2">The sequence shown here is derived from an EMBL/GenBank/DDBJ whole genome shotgun (WGS) entry which is preliminary data.</text>
</comment>
<dbReference type="EMBL" id="SNSC02000011">
    <property type="protein sequence ID" value="TID20106.1"/>
    <property type="molecule type" value="Genomic_DNA"/>
</dbReference>
<reference evidence="2 3" key="1">
    <citation type="submission" date="2019-04" db="EMBL/GenBank/DDBJ databases">
        <title>High contiguity whole genome sequence and gene annotation resource for two Venturia nashicola isolates.</title>
        <authorList>
            <person name="Prokchorchik M."/>
            <person name="Won K."/>
            <person name="Lee Y."/>
            <person name="Choi E.D."/>
            <person name="Segonzac C."/>
            <person name="Sohn K.H."/>
        </authorList>
    </citation>
    <scope>NUCLEOTIDE SEQUENCE [LARGE SCALE GENOMIC DNA]</scope>
    <source>
        <strain evidence="2 3">PRI2</strain>
    </source>
</reference>
<sequence>MSFTAKPNLTKNQAKPLLHTLILTTPQALIVAINEYAAKPQFSTTRPPVFQAVQHTEHLLLFYQAPDSIPNVLALDNNNRPVQMTSPQETDCVRYSGNDGKLDPVLKRRHYYDVSDQKQRDVESRGEAQVQYVLKILQSRLEKLVAELEKVGVEVVEEEEEDSVDEQDSQKPSLISALTGEPALSPEQAQERHSLLKNTLSASRILLIAIVDFDLDLSRSRAKVIHLQASLDANGHNIRVLQNVVRETPQYILGHLFQIYCLHLNAQQPIEQWRPGAKIKRKEKSWFTTAHDGGMSYVENHAVEATGLDCGAGIGRRENRRR</sequence>
<dbReference type="AlphaFoldDB" id="A0A4Z1PE08"/>
<evidence type="ECO:0000313" key="3">
    <source>
        <dbReference type="Proteomes" id="UP000298493"/>
    </source>
</evidence>
<evidence type="ECO:0000313" key="2">
    <source>
        <dbReference type="EMBL" id="TID20106.1"/>
    </source>
</evidence>
<proteinExistence type="predicted"/>
<evidence type="ECO:0000256" key="1">
    <source>
        <dbReference type="SAM" id="Coils"/>
    </source>
</evidence>
<protein>
    <submittedName>
        <fullName evidence="2">Uncharacterized protein</fullName>
    </submittedName>
</protein>